<dbReference type="PANTHER" id="PTHR33204">
    <property type="entry name" value="TRANSCRIPTIONAL REGULATOR, MARR FAMILY"/>
    <property type="match status" value="1"/>
</dbReference>
<evidence type="ECO:0000259" key="4">
    <source>
        <dbReference type="PROSITE" id="PS51118"/>
    </source>
</evidence>
<keyword evidence="3" id="KW-0804">Transcription</keyword>
<keyword evidence="6" id="KW-1185">Reference proteome</keyword>
<keyword evidence="2" id="KW-0238">DNA-binding</keyword>
<name>A0ABQ2BDK1_9SPHI</name>
<reference evidence="6" key="1">
    <citation type="journal article" date="2019" name="Int. J. Syst. Evol. Microbiol.">
        <title>The Global Catalogue of Microorganisms (GCM) 10K type strain sequencing project: providing services to taxonomists for standard genome sequencing and annotation.</title>
        <authorList>
            <consortium name="The Broad Institute Genomics Platform"/>
            <consortium name="The Broad Institute Genome Sequencing Center for Infectious Disease"/>
            <person name="Wu L."/>
            <person name="Ma J."/>
        </authorList>
    </citation>
    <scope>NUCLEOTIDE SEQUENCE [LARGE SCALE GENOMIC DNA]</scope>
    <source>
        <strain evidence="6">CCM 8939</strain>
    </source>
</reference>
<sequence>MMNKDRCLKPATDEECRKAWLTLKDTMDIVGGKWKLVLISILRGGKFKFRELAREAEISPRILSKELKELEMNGLVSRTVLDTRPITVEYQLTPYSVSLNKLILNMYEWGQMHRQKITGKQ</sequence>
<proteinExistence type="predicted"/>
<keyword evidence="1" id="KW-0805">Transcription regulation</keyword>
<organism evidence="5 6">
    <name type="scientific">Pedobacter mendelii</name>
    <dbReference type="NCBI Taxonomy" id="1908240"/>
    <lineage>
        <taxon>Bacteria</taxon>
        <taxon>Pseudomonadati</taxon>
        <taxon>Bacteroidota</taxon>
        <taxon>Sphingobacteriia</taxon>
        <taxon>Sphingobacteriales</taxon>
        <taxon>Sphingobacteriaceae</taxon>
        <taxon>Pedobacter</taxon>
    </lineage>
</organism>
<evidence type="ECO:0000313" key="6">
    <source>
        <dbReference type="Proteomes" id="UP000645390"/>
    </source>
</evidence>
<dbReference type="Proteomes" id="UP000645390">
    <property type="component" value="Unassembled WGS sequence"/>
</dbReference>
<dbReference type="InterPro" id="IPR036388">
    <property type="entry name" value="WH-like_DNA-bd_sf"/>
</dbReference>
<evidence type="ECO:0000256" key="1">
    <source>
        <dbReference type="ARBA" id="ARBA00023015"/>
    </source>
</evidence>
<dbReference type="InterPro" id="IPR002577">
    <property type="entry name" value="HTH_HxlR"/>
</dbReference>
<evidence type="ECO:0000256" key="3">
    <source>
        <dbReference type="ARBA" id="ARBA00023163"/>
    </source>
</evidence>
<dbReference type="EMBL" id="BMDJ01000002">
    <property type="protein sequence ID" value="GGI23429.1"/>
    <property type="molecule type" value="Genomic_DNA"/>
</dbReference>
<accession>A0ABQ2BDK1</accession>
<gene>
    <name evidence="5" type="ORF">GCM10008119_07600</name>
</gene>
<protein>
    <submittedName>
        <fullName evidence="5">Transcriptional regulator</fullName>
    </submittedName>
</protein>
<comment type="caution">
    <text evidence="5">The sequence shown here is derived from an EMBL/GenBank/DDBJ whole genome shotgun (WGS) entry which is preliminary data.</text>
</comment>
<evidence type="ECO:0000256" key="2">
    <source>
        <dbReference type="ARBA" id="ARBA00023125"/>
    </source>
</evidence>
<dbReference type="InterPro" id="IPR036390">
    <property type="entry name" value="WH_DNA-bd_sf"/>
</dbReference>
<dbReference type="PROSITE" id="PS51118">
    <property type="entry name" value="HTH_HXLR"/>
    <property type="match status" value="1"/>
</dbReference>
<dbReference type="SUPFAM" id="SSF46785">
    <property type="entry name" value="Winged helix' DNA-binding domain"/>
    <property type="match status" value="1"/>
</dbReference>
<evidence type="ECO:0000313" key="5">
    <source>
        <dbReference type="EMBL" id="GGI23429.1"/>
    </source>
</evidence>
<dbReference type="Gene3D" id="1.10.10.10">
    <property type="entry name" value="Winged helix-like DNA-binding domain superfamily/Winged helix DNA-binding domain"/>
    <property type="match status" value="1"/>
</dbReference>
<dbReference type="Pfam" id="PF01638">
    <property type="entry name" value="HxlR"/>
    <property type="match status" value="1"/>
</dbReference>
<feature type="domain" description="HTH hxlR-type" evidence="4">
    <location>
        <begin position="16"/>
        <end position="118"/>
    </location>
</feature>